<name>A0ABP6YUI0_9ACTN</name>
<comment type="caution">
    <text evidence="1">The sequence shown here is derived from an EMBL/GenBank/DDBJ whole genome shotgun (WGS) entry which is preliminary data.</text>
</comment>
<dbReference type="Proteomes" id="UP001500707">
    <property type="component" value="Unassembled WGS sequence"/>
</dbReference>
<accession>A0ABP6YUI0</accession>
<dbReference type="RefSeq" id="WP_346186292.1">
    <property type="nucleotide sequence ID" value="NZ_BAABCE010000027.1"/>
</dbReference>
<dbReference type="EMBL" id="BAABCE010000027">
    <property type="protein sequence ID" value="GAA3590609.1"/>
    <property type="molecule type" value="Genomic_DNA"/>
</dbReference>
<reference evidence="2" key="1">
    <citation type="journal article" date="2019" name="Int. J. Syst. Evol. Microbiol.">
        <title>The Global Catalogue of Microorganisms (GCM) 10K type strain sequencing project: providing services to taxonomists for standard genome sequencing and annotation.</title>
        <authorList>
            <consortium name="The Broad Institute Genomics Platform"/>
            <consortium name="The Broad Institute Genome Sequencing Center for Infectious Disease"/>
            <person name="Wu L."/>
            <person name="Ma J."/>
        </authorList>
    </citation>
    <scope>NUCLEOTIDE SEQUENCE [LARGE SCALE GENOMIC DNA]</scope>
    <source>
        <strain evidence="2">JCM 17656</strain>
    </source>
</reference>
<sequence>MDASHYLDQIAKALTSRDGISKPKPAQLEAADVYANAATAHALDRIATALETLAAHETSTPAGVTLQPAIGHSV</sequence>
<proteinExistence type="predicted"/>
<gene>
    <name evidence="1" type="ORF">GCM10022295_85290</name>
</gene>
<evidence type="ECO:0000313" key="1">
    <source>
        <dbReference type="EMBL" id="GAA3590609.1"/>
    </source>
</evidence>
<protein>
    <submittedName>
        <fullName evidence="1">Uncharacterized protein</fullName>
    </submittedName>
</protein>
<evidence type="ECO:0000313" key="2">
    <source>
        <dbReference type="Proteomes" id="UP001500707"/>
    </source>
</evidence>
<organism evidence="1 2">
    <name type="scientific">Streptomyces osmaniensis</name>
    <dbReference type="NCBI Taxonomy" id="593134"/>
    <lineage>
        <taxon>Bacteria</taxon>
        <taxon>Bacillati</taxon>
        <taxon>Actinomycetota</taxon>
        <taxon>Actinomycetes</taxon>
        <taxon>Kitasatosporales</taxon>
        <taxon>Streptomycetaceae</taxon>
        <taxon>Streptomyces</taxon>
    </lineage>
</organism>
<keyword evidence="2" id="KW-1185">Reference proteome</keyword>